<sequence>MRWPLYLIPLLFAVLSGCAMNKVAAYKVDIPTEYTLDTGDVVRVTVYGDTTLTNTYTVTDKGTISFPLAGQVMVRGQTITTAERMITELLANGYMISPKVSVEVTTYRPFFIDGAVATGGQYPFVYGMTVRSAVATAGGFADFADRGHVVVYRRIGKAMTKRPMGLDGGIMPGDTIVVLERWL</sequence>
<dbReference type="Pfam" id="PF02563">
    <property type="entry name" value="Poly_export"/>
    <property type="match status" value="1"/>
</dbReference>
<comment type="caution">
    <text evidence="5">The sequence shown here is derived from an EMBL/GenBank/DDBJ whole genome shotgun (WGS) entry which is preliminary data.</text>
</comment>
<evidence type="ECO:0000313" key="5">
    <source>
        <dbReference type="EMBL" id="MBI4923368.1"/>
    </source>
</evidence>
<name>A0A933L3P6_9HYPH</name>
<feature type="signal peptide" evidence="2">
    <location>
        <begin position="1"/>
        <end position="21"/>
    </location>
</feature>
<organism evidence="5 6">
    <name type="scientific">Devosia nanyangense</name>
    <dbReference type="NCBI Taxonomy" id="1228055"/>
    <lineage>
        <taxon>Bacteria</taxon>
        <taxon>Pseudomonadati</taxon>
        <taxon>Pseudomonadota</taxon>
        <taxon>Alphaproteobacteria</taxon>
        <taxon>Hyphomicrobiales</taxon>
        <taxon>Devosiaceae</taxon>
        <taxon>Devosia</taxon>
    </lineage>
</organism>
<dbReference type="AlphaFoldDB" id="A0A933L3P6"/>
<dbReference type="Proteomes" id="UP000782610">
    <property type="component" value="Unassembled WGS sequence"/>
</dbReference>
<evidence type="ECO:0000313" key="6">
    <source>
        <dbReference type="Proteomes" id="UP000782610"/>
    </source>
</evidence>
<evidence type="ECO:0000256" key="2">
    <source>
        <dbReference type="SAM" id="SignalP"/>
    </source>
</evidence>
<evidence type="ECO:0000256" key="1">
    <source>
        <dbReference type="ARBA" id="ARBA00022729"/>
    </source>
</evidence>
<dbReference type="InterPro" id="IPR019554">
    <property type="entry name" value="Soluble_ligand-bd"/>
</dbReference>
<feature type="domain" description="Polysaccharide export protein N-terminal" evidence="3">
    <location>
        <begin position="31"/>
        <end position="105"/>
    </location>
</feature>
<proteinExistence type="predicted"/>
<evidence type="ECO:0000259" key="4">
    <source>
        <dbReference type="Pfam" id="PF10531"/>
    </source>
</evidence>
<protein>
    <submittedName>
        <fullName evidence="5">Polysaccharide export protein</fullName>
    </submittedName>
</protein>
<accession>A0A933L3P6</accession>
<dbReference type="InterPro" id="IPR003715">
    <property type="entry name" value="Poly_export_N"/>
</dbReference>
<dbReference type="Gene3D" id="3.30.1950.10">
    <property type="entry name" value="wza like domain"/>
    <property type="match status" value="1"/>
</dbReference>
<dbReference type="PANTHER" id="PTHR33619">
    <property type="entry name" value="POLYSACCHARIDE EXPORT PROTEIN GFCE-RELATED"/>
    <property type="match status" value="1"/>
</dbReference>
<reference evidence="5" key="1">
    <citation type="submission" date="2020-07" db="EMBL/GenBank/DDBJ databases">
        <title>Huge and variable diversity of episymbiotic CPR bacteria and DPANN archaea in groundwater ecosystems.</title>
        <authorList>
            <person name="He C.Y."/>
            <person name="Keren R."/>
            <person name="Whittaker M."/>
            <person name="Farag I.F."/>
            <person name="Doudna J."/>
            <person name="Cate J.H.D."/>
            <person name="Banfield J.F."/>
        </authorList>
    </citation>
    <scope>NUCLEOTIDE SEQUENCE</scope>
    <source>
        <strain evidence="5">NC_groundwater_1586_Pr3_B-0.1um_66_15</strain>
    </source>
</reference>
<dbReference type="PANTHER" id="PTHR33619:SF3">
    <property type="entry name" value="POLYSACCHARIDE EXPORT PROTEIN GFCE-RELATED"/>
    <property type="match status" value="1"/>
</dbReference>
<gene>
    <name evidence="5" type="ORF">HY834_16630</name>
</gene>
<feature type="domain" description="Soluble ligand binding" evidence="4">
    <location>
        <begin position="110"/>
        <end position="159"/>
    </location>
</feature>
<evidence type="ECO:0000259" key="3">
    <source>
        <dbReference type="Pfam" id="PF02563"/>
    </source>
</evidence>
<dbReference type="InterPro" id="IPR049712">
    <property type="entry name" value="Poly_export"/>
</dbReference>
<dbReference type="Pfam" id="PF10531">
    <property type="entry name" value="SLBB"/>
    <property type="match status" value="1"/>
</dbReference>
<dbReference type="EMBL" id="JACRAF010000053">
    <property type="protein sequence ID" value="MBI4923368.1"/>
    <property type="molecule type" value="Genomic_DNA"/>
</dbReference>
<keyword evidence="1 2" id="KW-0732">Signal</keyword>
<feature type="chain" id="PRO_5037335080" evidence="2">
    <location>
        <begin position="22"/>
        <end position="183"/>
    </location>
</feature>
<dbReference type="PROSITE" id="PS51257">
    <property type="entry name" value="PROKAR_LIPOPROTEIN"/>
    <property type="match status" value="1"/>
</dbReference>
<dbReference type="GO" id="GO:0015159">
    <property type="term" value="F:polysaccharide transmembrane transporter activity"/>
    <property type="evidence" value="ECO:0007669"/>
    <property type="project" value="InterPro"/>
</dbReference>